<dbReference type="GO" id="GO:0005576">
    <property type="term" value="C:extracellular region"/>
    <property type="evidence" value="ECO:0007669"/>
    <property type="project" value="UniProtKB-SubCell"/>
</dbReference>
<evidence type="ECO:0000256" key="1">
    <source>
        <dbReference type="ARBA" id="ARBA00004613"/>
    </source>
</evidence>
<feature type="chain" id="PRO_5016416270" evidence="4">
    <location>
        <begin position="24"/>
        <end position="154"/>
    </location>
</feature>
<dbReference type="SUPFAM" id="SSF47565">
    <property type="entry name" value="Insect pheromone/odorant-binding proteins"/>
    <property type="match status" value="1"/>
</dbReference>
<accession>A0A336LUK0</accession>
<gene>
    <name evidence="5" type="primary">CSON005135</name>
</gene>
<comment type="similarity">
    <text evidence="2">Belongs to the PBP/GOBP family.</text>
</comment>
<evidence type="ECO:0000313" key="5">
    <source>
        <dbReference type="EMBL" id="SSX21712.1"/>
    </source>
</evidence>
<evidence type="ECO:0000256" key="2">
    <source>
        <dbReference type="ARBA" id="ARBA00008098"/>
    </source>
</evidence>
<protein>
    <submittedName>
        <fullName evidence="5">CSON005135 protein</fullName>
    </submittedName>
</protein>
<dbReference type="InterPro" id="IPR036728">
    <property type="entry name" value="PBP_GOBP_sf"/>
</dbReference>
<name>A0A336LUK0_CULSO</name>
<keyword evidence="3" id="KW-0964">Secreted</keyword>
<proteinExistence type="inferred from homology"/>
<organism evidence="5">
    <name type="scientific">Culicoides sonorensis</name>
    <name type="common">Biting midge</name>
    <dbReference type="NCBI Taxonomy" id="179676"/>
    <lineage>
        <taxon>Eukaryota</taxon>
        <taxon>Metazoa</taxon>
        <taxon>Ecdysozoa</taxon>
        <taxon>Arthropoda</taxon>
        <taxon>Hexapoda</taxon>
        <taxon>Insecta</taxon>
        <taxon>Pterygota</taxon>
        <taxon>Neoptera</taxon>
        <taxon>Endopterygota</taxon>
        <taxon>Diptera</taxon>
        <taxon>Nematocera</taxon>
        <taxon>Chironomoidea</taxon>
        <taxon>Ceratopogonidae</taxon>
        <taxon>Ceratopogoninae</taxon>
        <taxon>Culicoides</taxon>
        <taxon>Monoculicoides</taxon>
    </lineage>
</organism>
<dbReference type="SMART" id="SM00708">
    <property type="entry name" value="PhBP"/>
    <property type="match status" value="1"/>
</dbReference>
<dbReference type="Gene3D" id="1.10.238.20">
    <property type="entry name" value="Pheromone/general odorant binding protein domain"/>
    <property type="match status" value="1"/>
</dbReference>
<dbReference type="CDD" id="cd23992">
    <property type="entry name" value="PBP_GOBP"/>
    <property type="match status" value="1"/>
</dbReference>
<dbReference type="InterPro" id="IPR006170">
    <property type="entry name" value="PBP/GOBP"/>
</dbReference>
<dbReference type="EMBL" id="UFQT01000205">
    <property type="protein sequence ID" value="SSX21712.1"/>
    <property type="molecule type" value="Genomic_DNA"/>
</dbReference>
<dbReference type="VEuPathDB" id="VectorBase:CSON005135"/>
<dbReference type="OMA" id="LAGCMQE"/>
<dbReference type="GO" id="GO:0005549">
    <property type="term" value="F:odorant binding"/>
    <property type="evidence" value="ECO:0007669"/>
    <property type="project" value="InterPro"/>
</dbReference>
<sequence length="154" mass="17775">MKFSLIFICFSLGLLKMNFGVSAEEDPNEEKIKMAEQFAESCYGKDGTTKADFDFMFREKHLPETRPQKCLGACMHEQFETIKDNKFNRETFVALLKGVANDEKKNPVIEEMGETCEKIVEEDRCELAHKLTLCFIEVAEKHGYDFQKLQNGEI</sequence>
<feature type="signal peptide" evidence="4">
    <location>
        <begin position="1"/>
        <end position="23"/>
    </location>
</feature>
<dbReference type="AlphaFoldDB" id="A0A336LUK0"/>
<keyword evidence="4" id="KW-0732">Signal</keyword>
<dbReference type="Pfam" id="PF01395">
    <property type="entry name" value="PBP_GOBP"/>
    <property type="match status" value="1"/>
</dbReference>
<evidence type="ECO:0000256" key="4">
    <source>
        <dbReference type="SAM" id="SignalP"/>
    </source>
</evidence>
<comment type="subcellular location">
    <subcellularLocation>
        <location evidence="1">Secreted</location>
    </subcellularLocation>
</comment>
<reference evidence="5" key="1">
    <citation type="submission" date="2018-07" db="EMBL/GenBank/DDBJ databases">
        <authorList>
            <person name="Quirk P.G."/>
            <person name="Krulwich T.A."/>
        </authorList>
    </citation>
    <scope>NUCLEOTIDE SEQUENCE</scope>
</reference>
<evidence type="ECO:0000256" key="3">
    <source>
        <dbReference type="ARBA" id="ARBA00022525"/>
    </source>
</evidence>